<keyword evidence="5 11" id="KW-0418">Kinase</keyword>
<keyword evidence="2 11" id="KW-0723">Serine/threonine-protein kinase</keyword>
<feature type="region of interest" description="Disordered" evidence="8">
    <location>
        <begin position="356"/>
        <end position="445"/>
    </location>
</feature>
<dbReference type="Gene3D" id="1.10.510.10">
    <property type="entry name" value="Transferase(Phosphotransferase) domain 1"/>
    <property type="match status" value="1"/>
</dbReference>
<dbReference type="Gene3D" id="3.30.200.20">
    <property type="entry name" value="Phosphorylase Kinase, domain 1"/>
    <property type="match status" value="1"/>
</dbReference>
<evidence type="ECO:0000256" key="1">
    <source>
        <dbReference type="ARBA" id="ARBA00012513"/>
    </source>
</evidence>
<evidence type="ECO:0000256" key="6">
    <source>
        <dbReference type="ARBA" id="ARBA00022840"/>
    </source>
</evidence>
<dbReference type="InterPro" id="IPR000719">
    <property type="entry name" value="Prot_kinase_dom"/>
</dbReference>
<evidence type="ECO:0000259" key="10">
    <source>
        <dbReference type="PROSITE" id="PS50011"/>
    </source>
</evidence>
<dbReference type="Pfam" id="PF00069">
    <property type="entry name" value="Pkinase"/>
    <property type="match status" value="1"/>
</dbReference>
<dbReference type="InterPro" id="IPR008271">
    <property type="entry name" value="Ser/Thr_kinase_AS"/>
</dbReference>
<name>A0A2S6A5I6_9NOCA</name>
<dbReference type="PANTHER" id="PTHR43289:SF6">
    <property type="entry name" value="SERINE_THREONINE-PROTEIN KINASE NEKL-3"/>
    <property type="match status" value="1"/>
</dbReference>
<dbReference type="InterPro" id="IPR017441">
    <property type="entry name" value="Protein_kinase_ATP_BS"/>
</dbReference>
<dbReference type="EC" id="2.7.11.1" evidence="1"/>
<keyword evidence="9" id="KW-1133">Transmembrane helix</keyword>
<feature type="region of interest" description="Disordered" evidence="8">
    <location>
        <begin position="299"/>
        <end position="329"/>
    </location>
</feature>
<proteinExistence type="predicted"/>
<comment type="caution">
    <text evidence="11">The sequence shown here is derived from an EMBL/GenBank/DDBJ whole genome shotgun (WGS) entry which is preliminary data.</text>
</comment>
<evidence type="ECO:0000256" key="3">
    <source>
        <dbReference type="ARBA" id="ARBA00022679"/>
    </source>
</evidence>
<evidence type="ECO:0000256" key="9">
    <source>
        <dbReference type="SAM" id="Phobius"/>
    </source>
</evidence>
<evidence type="ECO:0000256" key="4">
    <source>
        <dbReference type="ARBA" id="ARBA00022741"/>
    </source>
</evidence>
<dbReference type="InterPro" id="IPR011009">
    <property type="entry name" value="Kinase-like_dom_sf"/>
</dbReference>
<accession>A0A2S6A5I6</accession>
<keyword evidence="6 7" id="KW-0067">ATP-binding</keyword>
<feature type="compositionally biased region" description="Low complexity" evidence="8">
    <location>
        <begin position="299"/>
        <end position="320"/>
    </location>
</feature>
<feature type="domain" description="Protein kinase" evidence="10">
    <location>
        <begin position="11"/>
        <end position="269"/>
    </location>
</feature>
<dbReference type="RefSeq" id="WP_104363508.1">
    <property type="nucleotide sequence ID" value="NZ_PSZD01000009.1"/>
</dbReference>
<keyword evidence="3" id="KW-0808">Transferase</keyword>
<feature type="transmembrane region" description="Helical" evidence="9">
    <location>
        <begin position="334"/>
        <end position="353"/>
    </location>
</feature>
<dbReference type="GO" id="GO:0005524">
    <property type="term" value="F:ATP binding"/>
    <property type="evidence" value="ECO:0007669"/>
    <property type="project" value="UniProtKB-UniRule"/>
</dbReference>
<feature type="compositionally biased region" description="Low complexity" evidence="8">
    <location>
        <begin position="376"/>
        <end position="398"/>
    </location>
</feature>
<evidence type="ECO:0000256" key="5">
    <source>
        <dbReference type="ARBA" id="ARBA00022777"/>
    </source>
</evidence>
<evidence type="ECO:0000256" key="7">
    <source>
        <dbReference type="PROSITE-ProRule" id="PRU10141"/>
    </source>
</evidence>
<keyword evidence="4 7" id="KW-0547">Nucleotide-binding</keyword>
<gene>
    <name evidence="11" type="ORF">C5F51_16050</name>
</gene>
<dbReference type="EMBL" id="PSZD01000009">
    <property type="protein sequence ID" value="PPJ27563.1"/>
    <property type="molecule type" value="Genomic_DNA"/>
</dbReference>
<dbReference type="CDD" id="cd14014">
    <property type="entry name" value="STKc_PknB_like"/>
    <property type="match status" value="1"/>
</dbReference>
<keyword evidence="12" id="KW-1185">Reference proteome</keyword>
<dbReference type="PROSITE" id="PS50011">
    <property type="entry name" value="PROTEIN_KINASE_DOM"/>
    <property type="match status" value="1"/>
</dbReference>
<feature type="compositionally biased region" description="Pro residues" evidence="8">
    <location>
        <begin position="414"/>
        <end position="424"/>
    </location>
</feature>
<feature type="binding site" evidence="7">
    <location>
        <position position="40"/>
    </location>
    <ligand>
        <name>ATP</name>
        <dbReference type="ChEBI" id="CHEBI:30616"/>
    </ligand>
</feature>
<organism evidence="11 12">
    <name type="scientific">Nocardia nova</name>
    <dbReference type="NCBI Taxonomy" id="37330"/>
    <lineage>
        <taxon>Bacteria</taxon>
        <taxon>Bacillati</taxon>
        <taxon>Actinomycetota</taxon>
        <taxon>Actinomycetes</taxon>
        <taxon>Mycobacteriales</taxon>
        <taxon>Nocardiaceae</taxon>
        <taxon>Nocardia</taxon>
    </lineage>
</organism>
<protein>
    <recommendedName>
        <fullName evidence="1">non-specific serine/threonine protein kinase</fullName>
        <ecNumber evidence="1">2.7.11.1</ecNumber>
    </recommendedName>
</protein>
<dbReference type="PANTHER" id="PTHR43289">
    <property type="entry name" value="MITOGEN-ACTIVATED PROTEIN KINASE KINASE KINASE 20-RELATED"/>
    <property type="match status" value="1"/>
</dbReference>
<dbReference type="PROSITE" id="PS00108">
    <property type="entry name" value="PROTEIN_KINASE_ST"/>
    <property type="match status" value="1"/>
</dbReference>
<reference evidence="11 12" key="1">
    <citation type="submission" date="2018-02" db="EMBL/GenBank/DDBJ databases">
        <title>8 Nocardia nova and 1 Nocardia cyriacigeorgica strain used for evolution to TMP-SMX.</title>
        <authorList>
            <person name="Mehta H."/>
            <person name="Weng J."/>
            <person name="Shamoo Y."/>
        </authorList>
    </citation>
    <scope>NUCLEOTIDE SEQUENCE [LARGE SCALE GENOMIC DNA]</scope>
    <source>
        <strain evidence="11 12">BAA2227</strain>
    </source>
</reference>
<dbReference type="SMART" id="SM00220">
    <property type="entry name" value="S_TKc"/>
    <property type="match status" value="1"/>
</dbReference>
<evidence type="ECO:0000313" key="12">
    <source>
        <dbReference type="Proteomes" id="UP000238356"/>
    </source>
</evidence>
<dbReference type="AlphaFoldDB" id="A0A2S6A5I6"/>
<keyword evidence="9" id="KW-0472">Membrane</keyword>
<evidence type="ECO:0000256" key="2">
    <source>
        <dbReference type="ARBA" id="ARBA00022527"/>
    </source>
</evidence>
<dbReference type="GO" id="GO:0004674">
    <property type="term" value="F:protein serine/threonine kinase activity"/>
    <property type="evidence" value="ECO:0007669"/>
    <property type="project" value="UniProtKB-KW"/>
</dbReference>
<dbReference type="SUPFAM" id="SSF56112">
    <property type="entry name" value="Protein kinase-like (PK-like)"/>
    <property type="match status" value="1"/>
</dbReference>
<dbReference type="PROSITE" id="PS00107">
    <property type="entry name" value="PROTEIN_KINASE_ATP"/>
    <property type="match status" value="1"/>
</dbReference>
<sequence length="546" mass="54906">MSSDRLIAGRYRLADPIGSGAMGVVWRASDVRLRRTVAVKQLLLAPGLTKAQALEAKMRAMREGRIAARLHHQNAVTVFDVAEEDGQPWLVMEYVDAQSLAALMRDKGPLEPREVARIGAKVAAALAAAHDAGIVHRDVKPANILVADNGTVKITDFGISRAVGDVTVTSTGFLAGTPAYLSPEIARGEDPEPASDVFALGSTLYAAVEGAPPFGEGDNPLAVLHSVVSAKVPEPKRAESLGPVLMSLLAADGADRPTMREAQQALEAVADGRSAALVPAATKVLPQPGADAAATTVLSAPEKAAPAPTPAGAGSTAKTPAPQPKPGPLRDRRIWAVAAAAVLVVAVIIGLVATSGSDDNHTAAAGDGTTSAPGQPSATAFAPPGAATPDAPGGSSSNGAGGSASLGSPVPGGQVPPGPAPSGAPAPGASATRPAPPGTSAPYGPAQPADIASFISGYYGMLPGNTSGAWAELAPSYQSQTGGYAQYSNFWSTVSSVRVGGVTQSGPGRAVATLTYTLKNGTVTSESRWFTVDTATGRMLITASGT</sequence>
<dbReference type="Proteomes" id="UP000238356">
    <property type="component" value="Unassembled WGS sequence"/>
</dbReference>
<evidence type="ECO:0000313" key="11">
    <source>
        <dbReference type="EMBL" id="PPJ27563.1"/>
    </source>
</evidence>
<keyword evidence="9" id="KW-0812">Transmembrane</keyword>
<evidence type="ECO:0000256" key="8">
    <source>
        <dbReference type="SAM" id="MobiDB-lite"/>
    </source>
</evidence>